<evidence type="ECO:0000259" key="5">
    <source>
        <dbReference type="Pfam" id="PF00248"/>
    </source>
</evidence>
<protein>
    <submittedName>
        <fullName evidence="6">Aldo/keto reductase</fullName>
    </submittedName>
</protein>
<evidence type="ECO:0000313" key="7">
    <source>
        <dbReference type="Proteomes" id="UP001324533"/>
    </source>
</evidence>
<evidence type="ECO:0000256" key="2">
    <source>
        <dbReference type="ARBA" id="ARBA00022857"/>
    </source>
</evidence>
<accession>A0ABZ0VCW9</accession>
<dbReference type="Proteomes" id="UP001324533">
    <property type="component" value="Chromosome"/>
</dbReference>
<dbReference type="EMBL" id="CP139779">
    <property type="protein sequence ID" value="WQB71079.1"/>
    <property type="molecule type" value="Genomic_DNA"/>
</dbReference>
<keyword evidence="3" id="KW-0560">Oxidoreductase</keyword>
<dbReference type="PIRSF" id="PIRSF000097">
    <property type="entry name" value="AKR"/>
    <property type="match status" value="1"/>
</dbReference>
<dbReference type="PANTHER" id="PTHR43827">
    <property type="entry name" value="2,5-DIKETO-D-GLUCONIC ACID REDUCTASE"/>
    <property type="match status" value="1"/>
</dbReference>
<feature type="domain" description="NADP-dependent oxidoreductase" evidence="5">
    <location>
        <begin position="37"/>
        <end position="272"/>
    </location>
</feature>
<feature type="region of interest" description="Disordered" evidence="4">
    <location>
        <begin position="1"/>
        <end position="26"/>
    </location>
</feature>
<evidence type="ECO:0000256" key="3">
    <source>
        <dbReference type="ARBA" id="ARBA00023002"/>
    </source>
</evidence>
<dbReference type="InterPro" id="IPR018170">
    <property type="entry name" value="Aldo/ket_reductase_CS"/>
</dbReference>
<comment type="similarity">
    <text evidence="1">Belongs to the aldo/keto reductase family.</text>
</comment>
<dbReference type="PRINTS" id="PR00069">
    <property type="entry name" value="ALDKETRDTASE"/>
</dbReference>
<organism evidence="6 7">
    <name type="scientific">Microbacterium invictum</name>
    <dbReference type="NCBI Taxonomy" id="515415"/>
    <lineage>
        <taxon>Bacteria</taxon>
        <taxon>Bacillati</taxon>
        <taxon>Actinomycetota</taxon>
        <taxon>Actinomycetes</taxon>
        <taxon>Micrococcales</taxon>
        <taxon>Microbacteriaceae</taxon>
        <taxon>Microbacterium</taxon>
    </lineage>
</organism>
<dbReference type="SUPFAM" id="SSF51430">
    <property type="entry name" value="NAD(P)-linked oxidoreductase"/>
    <property type="match status" value="1"/>
</dbReference>
<dbReference type="InterPro" id="IPR023210">
    <property type="entry name" value="NADP_OxRdtase_dom"/>
</dbReference>
<proteinExistence type="inferred from homology"/>
<keyword evidence="2" id="KW-0521">NADP</keyword>
<dbReference type="InterPro" id="IPR020471">
    <property type="entry name" value="AKR"/>
</dbReference>
<evidence type="ECO:0000313" key="6">
    <source>
        <dbReference type="EMBL" id="WQB71079.1"/>
    </source>
</evidence>
<evidence type="ECO:0000256" key="4">
    <source>
        <dbReference type="SAM" id="MobiDB-lite"/>
    </source>
</evidence>
<keyword evidence="7" id="KW-1185">Reference proteome</keyword>
<dbReference type="PANTHER" id="PTHR43827:SF3">
    <property type="entry name" value="NADP-DEPENDENT OXIDOREDUCTASE DOMAIN-CONTAINING PROTEIN"/>
    <property type="match status" value="1"/>
</dbReference>
<dbReference type="Pfam" id="PF00248">
    <property type="entry name" value="Aldo_ket_red"/>
    <property type="match status" value="1"/>
</dbReference>
<dbReference type="InterPro" id="IPR036812">
    <property type="entry name" value="NAD(P)_OxRdtase_dom_sf"/>
</dbReference>
<evidence type="ECO:0000256" key="1">
    <source>
        <dbReference type="ARBA" id="ARBA00007905"/>
    </source>
</evidence>
<dbReference type="PROSITE" id="PS00062">
    <property type="entry name" value="ALDOKETO_REDUCTASE_2"/>
    <property type="match status" value="1"/>
</dbReference>
<name>A0ABZ0VCW9_9MICO</name>
<gene>
    <name evidence="6" type="ORF">T9R20_03700</name>
</gene>
<feature type="compositionally biased region" description="Polar residues" evidence="4">
    <location>
        <begin position="1"/>
        <end position="11"/>
    </location>
</feature>
<dbReference type="Gene3D" id="3.20.20.100">
    <property type="entry name" value="NADP-dependent oxidoreductase domain"/>
    <property type="match status" value="1"/>
</dbReference>
<dbReference type="RefSeq" id="WP_322411196.1">
    <property type="nucleotide sequence ID" value="NZ_CP139779.1"/>
</dbReference>
<dbReference type="PROSITE" id="PS00063">
    <property type="entry name" value="ALDOKETO_REDUCTASE_3"/>
    <property type="match status" value="1"/>
</dbReference>
<sequence length="287" mass="31774">MSASQSNVSTTGGIGTDPTVPLNDGHRMPRVGLGVYKMTDEEAGAAVETALAAGYRGIDTAAMYDNEAGVGAGLRRSGVPRSEVFVATKVRFEDNGYDSTLRAFDDSVRKLGTDTVDLYLIHWPAPLRDRYVDAWRALIRLRDEGRARSIGVSNFHSDHLDRIIAETGVIPAVHQIELHPRFPQHRMRAYDANLGIITQAWSPLARGRLLDEPALVKIARARGVTPAQVVLRWHLENDVTVIPKSVNPKRIRENHDLFRFSLTASDHRVIADLETGERTGVDPNDRN</sequence>
<reference evidence="6 7" key="1">
    <citation type="submission" date="2023-06" db="EMBL/GenBank/DDBJ databases">
        <title>Rock-solubilizing bacteria, Microbacterium invictum, promotes re-establishment of vegetation in rocky wasteland by accelerating rock bio-weathering and reshaping soil bacterial community.</title>
        <authorList>
            <person name="Liu C."/>
        </authorList>
    </citation>
    <scope>NUCLEOTIDE SEQUENCE [LARGE SCALE GENOMIC DNA]</scope>
    <source>
        <strain evidence="6 7">X-18</strain>
    </source>
</reference>